<reference evidence="1 2" key="1">
    <citation type="submission" date="2017-09" db="EMBL/GenBank/DDBJ databases">
        <title>Depth-based differentiation of microbial function through sediment-hosted aquifers and enrichment of novel symbionts in the deep terrestrial subsurface.</title>
        <authorList>
            <person name="Probst A.J."/>
            <person name="Ladd B."/>
            <person name="Jarett J.K."/>
            <person name="Geller-Mcgrath D.E."/>
            <person name="Sieber C.M."/>
            <person name="Emerson J.B."/>
            <person name="Anantharaman K."/>
            <person name="Thomas B.C."/>
            <person name="Malmstrom R."/>
            <person name="Stieglmeier M."/>
            <person name="Klingl A."/>
            <person name="Woyke T."/>
            <person name="Ryan C.M."/>
            <person name="Banfield J.F."/>
        </authorList>
    </citation>
    <scope>NUCLEOTIDE SEQUENCE [LARGE SCALE GENOMIC DNA]</scope>
    <source>
        <strain evidence="1">CG23_combo_of_CG06-09_8_20_14_all_41_10</strain>
    </source>
</reference>
<dbReference type="EMBL" id="PCRK01000100">
    <property type="protein sequence ID" value="PIP19205.1"/>
    <property type="molecule type" value="Genomic_DNA"/>
</dbReference>
<evidence type="ECO:0000313" key="1">
    <source>
        <dbReference type="EMBL" id="PIP19205.1"/>
    </source>
</evidence>
<dbReference type="Proteomes" id="UP000231292">
    <property type="component" value="Unassembled WGS sequence"/>
</dbReference>
<accession>A0A2G9YJ05</accession>
<dbReference type="AlphaFoldDB" id="A0A2G9YJ05"/>
<protein>
    <submittedName>
        <fullName evidence="1">Uncharacterized protein</fullName>
    </submittedName>
</protein>
<evidence type="ECO:0000313" key="2">
    <source>
        <dbReference type="Proteomes" id="UP000231292"/>
    </source>
</evidence>
<organism evidence="1 2">
    <name type="scientific">Candidatus Sherwoodlollariibacterium unditelluris</name>
    <dbReference type="NCBI Taxonomy" id="1974757"/>
    <lineage>
        <taxon>Bacteria</taxon>
        <taxon>Pseudomonadati</taxon>
        <taxon>Candidatus Omnitrophota</taxon>
        <taxon>Candidatus Sherwoodlollariibacterium</taxon>
    </lineage>
</organism>
<sequence length="99" mass="11322">MSVIVRKLFRHGGSYALDLPMDFIRSAGTTEVILESTPERLSIRHKTELDNIESDPLFAEFINALAVDAMKHPEKLHEAKEVWDKEWDELLKGVTADEE</sequence>
<comment type="caution">
    <text evidence="1">The sequence shown here is derived from an EMBL/GenBank/DDBJ whole genome shotgun (WGS) entry which is preliminary data.</text>
</comment>
<gene>
    <name evidence="1" type="ORF">COX41_04115</name>
</gene>
<name>A0A2G9YJ05_9BACT</name>
<proteinExistence type="predicted"/>